<reference evidence="1 2" key="1">
    <citation type="submission" date="2023-09" db="EMBL/GenBank/DDBJ databases">
        <authorList>
            <person name="Wang M."/>
        </authorList>
    </citation>
    <scope>NUCLEOTIDE SEQUENCE [LARGE SCALE GENOMIC DNA]</scope>
    <source>
        <strain evidence="1">GT-2023</strain>
        <tissue evidence="1">Liver</tissue>
    </source>
</reference>
<dbReference type="Proteomes" id="UP001558613">
    <property type="component" value="Unassembled WGS sequence"/>
</dbReference>
<sequence length="79" mass="8463">MSLWSHVCQRAKGGNLIEGGGTAISGSLKVGSEQHVCVTDRERDRDRESGSLPSHYNDCCSCSLPAVSILRLCCLKVPS</sequence>
<comment type="caution">
    <text evidence="1">The sequence shown here is derived from an EMBL/GenBank/DDBJ whole genome shotgun (WGS) entry which is preliminary data.</text>
</comment>
<evidence type="ECO:0000313" key="2">
    <source>
        <dbReference type="Proteomes" id="UP001558613"/>
    </source>
</evidence>
<accession>A0ABR3NVC2</accession>
<name>A0ABR3NVC2_9TELE</name>
<gene>
    <name evidence="1" type="ORF">QQF64_015080</name>
</gene>
<organism evidence="1 2">
    <name type="scientific">Cirrhinus molitorella</name>
    <name type="common">mud carp</name>
    <dbReference type="NCBI Taxonomy" id="172907"/>
    <lineage>
        <taxon>Eukaryota</taxon>
        <taxon>Metazoa</taxon>
        <taxon>Chordata</taxon>
        <taxon>Craniata</taxon>
        <taxon>Vertebrata</taxon>
        <taxon>Euteleostomi</taxon>
        <taxon>Actinopterygii</taxon>
        <taxon>Neopterygii</taxon>
        <taxon>Teleostei</taxon>
        <taxon>Ostariophysi</taxon>
        <taxon>Cypriniformes</taxon>
        <taxon>Cyprinidae</taxon>
        <taxon>Labeoninae</taxon>
        <taxon>Labeonini</taxon>
        <taxon>Cirrhinus</taxon>
    </lineage>
</organism>
<dbReference type="EMBL" id="JAYMGO010000002">
    <property type="protein sequence ID" value="KAL1280480.1"/>
    <property type="molecule type" value="Genomic_DNA"/>
</dbReference>
<evidence type="ECO:0000313" key="1">
    <source>
        <dbReference type="EMBL" id="KAL1280480.1"/>
    </source>
</evidence>
<proteinExistence type="predicted"/>
<keyword evidence="2" id="KW-1185">Reference proteome</keyword>
<protein>
    <submittedName>
        <fullName evidence="1">Uncharacterized protein</fullName>
    </submittedName>
</protein>